<name>A0A1Y2L3K5_9PROT</name>
<dbReference type="InterPro" id="IPR003607">
    <property type="entry name" value="HD/PDEase_dom"/>
</dbReference>
<sequence length="186" mass="20778">MQLLLKSVDFAARAHRDQRRKGPADEPYINHPIEVSRLIVECEPDTAEDVLCAALLHDVIEDCGATHGEIAACFTENIANIVLEVSDDKALPRDERKAMQIQLAPRLSNDAKLVRLADKIANVGAMLTDTPIGWDRTQILYYVDWAENVIAPCRSVSQRLSDRFDAIARDVRAWHARDGDGEKTGF</sequence>
<dbReference type="Proteomes" id="UP000193391">
    <property type="component" value="Unassembled WGS sequence"/>
</dbReference>
<feature type="domain" description="HD" evidence="1">
    <location>
        <begin position="28"/>
        <end position="123"/>
    </location>
</feature>
<dbReference type="PROSITE" id="PS51831">
    <property type="entry name" value="HD"/>
    <property type="match status" value="1"/>
</dbReference>
<dbReference type="AlphaFoldDB" id="A0A1Y2L3K5"/>
<dbReference type="PANTHER" id="PTHR46246">
    <property type="entry name" value="GUANOSINE-3',5'-BIS(DIPHOSPHATE) 3'-PYROPHOSPHOHYDROLASE MESH1"/>
    <property type="match status" value="1"/>
</dbReference>
<dbReference type="STRING" id="1293891.TMES_00860"/>
<proteinExistence type="predicted"/>
<organism evidence="2 3">
    <name type="scientific">Thalassospira mesophila</name>
    <dbReference type="NCBI Taxonomy" id="1293891"/>
    <lineage>
        <taxon>Bacteria</taxon>
        <taxon>Pseudomonadati</taxon>
        <taxon>Pseudomonadota</taxon>
        <taxon>Alphaproteobacteria</taxon>
        <taxon>Rhodospirillales</taxon>
        <taxon>Thalassospiraceae</taxon>
        <taxon>Thalassospira</taxon>
    </lineage>
</organism>
<protein>
    <submittedName>
        <fullName evidence="2">Phosphohydrolase</fullName>
    </submittedName>
</protein>
<evidence type="ECO:0000313" key="2">
    <source>
        <dbReference type="EMBL" id="OSQ40397.1"/>
    </source>
</evidence>
<dbReference type="EMBL" id="JFKA01000001">
    <property type="protein sequence ID" value="OSQ40397.1"/>
    <property type="molecule type" value="Genomic_DNA"/>
</dbReference>
<comment type="caution">
    <text evidence="2">The sequence shown here is derived from an EMBL/GenBank/DDBJ whole genome shotgun (WGS) entry which is preliminary data.</text>
</comment>
<keyword evidence="3" id="KW-1185">Reference proteome</keyword>
<gene>
    <name evidence="2" type="ORF">TMES_00860</name>
</gene>
<evidence type="ECO:0000259" key="1">
    <source>
        <dbReference type="PROSITE" id="PS51831"/>
    </source>
</evidence>
<accession>A0A1Y2L3K5</accession>
<dbReference type="OrthoDB" id="9802385at2"/>
<evidence type="ECO:0000313" key="3">
    <source>
        <dbReference type="Proteomes" id="UP000193391"/>
    </source>
</evidence>
<dbReference type="CDD" id="cd00077">
    <property type="entry name" value="HDc"/>
    <property type="match status" value="1"/>
</dbReference>
<keyword evidence="2" id="KW-0378">Hydrolase</keyword>
<dbReference type="RefSeq" id="WP_085578527.1">
    <property type="nucleotide sequence ID" value="NZ_JFKA01000001.1"/>
</dbReference>
<dbReference type="InterPro" id="IPR006674">
    <property type="entry name" value="HD_domain"/>
</dbReference>
<dbReference type="InterPro" id="IPR052194">
    <property type="entry name" value="MESH1"/>
</dbReference>
<dbReference type="SMART" id="SM00471">
    <property type="entry name" value="HDc"/>
    <property type="match status" value="1"/>
</dbReference>
<reference evidence="2 3" key="1">
    <citation type="submission" date="2014-03" db="EMBL/GenBank/DDBJ databases">
        <title>The draft genome sequence of Thalassospira mesophila JCM 18969.</title>
        <authorList>
            <person name="Lai Q."/>
            <person name="Shao Z."/>
        </authorList>
    </citation>
    <scope>NUCLEOTIDE SEQUENCE [LARGE SCALE GENOMIC DNA]</scope>
    <source>
        <strain evidence="2 3">JCM 18969</strain>
    </source>
</reference>
<dbReference type="GO" id="GO:0008893">
    <property type="term" value="F:guanosine-3',5'-bis(diphosphate) 3'-diphosphatase activity"/>
    <property type="evidence" value="ECO:0007669"/>
    <property type="project" value="TreeGrafter"/>
</dbReference>
<dbReference type="PANTHER" id="PTHR46246:SF1">
    <property type="entry name" value="GUANOSINE-3',5'-BIS(DIPHOSPHATE) 3'-PYROPHOSPHOHYDROLASE MESH1"/>
    <property type="match status" value="1"/>
</dbReference>
<dbReference type="SUPFAM" id="SSF109604">
    <property type="entry name" value="HD-domain/PDEase-like"/>
    <property type="match status" value="1"/>
</dbReference>
<dbReference type="Gene3D" id="1.10.3210.10">
    <property type="entry name" value="Hypothetical protein af1432"/>
    <property type="match status" value="1"/>
</dbReference>
<dbReference type="Pfam" id="PF13328">
    <property type="entry name" value="HD_4"/>
    <property type="match status" value="1"/>
</dbReference>